<evidence type="ECO:0000256" key="4">
    <source>
        <dbReference type="ARBA" id="ARBA00022748"/>
    </source>
</evidence>
<dbReference type="GO" id="GO:0016020">
    <property type="term" value="C:membrane"/>
    <property type="evidence" value="ECO:0007669"/>
    <property type="project" value="UniProtKB-SubCell"/>
</dbReference>
<evidence type="ECO:0000256" key="1">
    <source>
        <dbReference type="ARBA" id="ARBA00004141"/>
    </source>
</evidence>
<keyword evidence="4" id="KW-0201">Cytochrome c-type biogenesis</keyword>
<gene>
    <name evidence="9" type="ORF">CFH83_03400</name>
</gene>
<evidence type="ECO:0000256" key="2">
    <source>
        <dbReference type="ARBA" id="ARBA00006143"/>
    </source>
</evidence>
<protein>
    <submittedName>
        <fullName evidence="9">Cytochrome C biogenesis protein</fullName>
    </submittedName>
</protein>
<feature type="transmembrane region" description="Helical" evidence="7">
    <location>
        <begin position="168"/>
        <end position="194"/>
    </location>
</feature>
<feature type="transmembrane region" description="Helical" evidence="7">
    <location>
        <begin position="94"/>
        <end position="115"/>
    </location>
</feature>
<evidence type="ECO:0000313" key="10">
    <source>
        <dbReference type="Proteomes" id="UP000228859"/>
    </source>
</evidence>
<feature type="transmembrane region" description="Helical" evidence="7">
    <location>
        <begin position="14"/>
        <end position="47"/>
    </location>
</feature>
<dbReference type="PANTHER" id="PTHR31272:SF9">
    <property type="entry name" value="BLL1027 PROTEIN"/>
    <property type="match status" value="1"/>
</dbReference>
<evidence type="ECO:0000256" key="5">
    <source>
        <dbReference type="ARBA" id="ARBA00022989"/>
    </source>
</evidence>
<keyword evidence="5 7" id="KW-1133">Transmembrane helix</keyword>
<organism evidence="9 10">
    <name type="scientific">Sulfuricurvum kujiense</name>
    <dbReference type="NCBI Taxonomy" id="148813"/>
    <lineage>
        <taxon>Bacteria</taxon>
        <taxon>Pseudomonadati</taxon>
        <taxon>Campylobacterota</taxon>
        <taxon>Epsilonproteobacteria</taxon>
        <taxon>Campylobacterales</taxon>
        <taxon>Sulfurimonadaceae</taxon>
        <taxon>Sulfuricurvum</taxon>
    </lineage>
</organism>
<dbReference type="RefSeq" id="WP_294895410.1">
    <property type="nucleotide sequence ID" value="NZ_DLUI01000053.1"/>
</dbReference>
<keyword evidence="3 7" id="KW-0812">Transmembrane</keyword>
<feature type="transmembrane region" description="Helical" evidence="7">
    <location>
        <begin position="59"/>
        <end position="82"/>
    </location>
</feature>
<feature type="domain" description="Cytochrome C biogenesis protein transmembrane" evidence="8">
    <location>
        <begin position="15"/>
        <end position="226"/>
    </location>
</feature>
<name>A0A2D3WC96_9BACT</name>
<evidence type="ECO:0000256" key="3">
    <source>
        <dbReference type="ARBA" id="ARBA00022692"/>
    </source>
</evidence>
<comment type="subcellular location">
    <subcellularLocation>
        <location evidence="1">Membrane</location>
        <topology evidence="1">Multi-pass membrane protein</topology>
    </subcellularLocation>
</comment>
<sequence length="234" mass="24712">MEAFFISLLETHGLIVFAAAFGIGALTSLAPCSIVSVPLLVGSALGMSSHLSPKERVRFTYIFASLFALGVAVSFSILAYMVAKMGYFFSIAPLEAYIGGGIAAIAIGLYSLGVLPEVIDKSRWMSRLITLRYVGAFLIGMLFGLVSTPCASAPLVAIITVAANAPEWYAYALVLIFALGHSLLLLAAGVSVGFAQSVASSGKIAFITNWVTKLFSLALIGIGIYFFTLAYQQL</sequence>
<dbReference type="InterPro" id="IPR003834">
    <property type="entry name" value="Cyt_c_assmbl_TM_dom"/>
</dbReference>
<keyword evidence="6 7" id="KW-0472">Membrane</keyword>
<dbReference type="EMBL" id="DLUI01000053">
    <property type="protein sequence ID" value="DAB38932.1"/>
    <property type="molecule type" value="Genomic_DNA"/>
</dbReference>
<dbReference type="Pfam" id="PF02683">
    <property type="entry name" value="DsbD_TM"/>
    <property type="match status" value="1"/>
</dbReference>
<dbReference type="AlphaFoldDB" id="A0A2D3WC96"/>
<comment type="caution">
    <text evidence="9">The sequence shown here is derived from an EMBL/GenBank/DDBJ whole genome shotgun (WGS) entry which is preliminary data.</text>
</comment>
<dbReference type="Proteomes" id="UP000228859">
    <property type="component" value="Unassembled WGS sequence"/>
</dbReference>
<dbReference type="GO" id="GO:0017004">
    <property type="term" value="P:cytochrome complex assembly"/>
    <property type="evidence" value="ECO:0007669"/>
    <property type="project" value="UniProtKB-KW"/>
</dbReference>
<reference evidence="9 10" key="1">
    <citation type="journal article" date="2017" name="Front. Microbiol.">
        <title>Comparative Genomic Analysis of the Class Epsilonproteobacteria and Proposed Reclassification to Epsilonbacteraeota (phyl. nov.).</title>
        <authorList>
            <person name="Waite D.W."/>
            <person name="Vanwonterghem I."/>
            <person name="Rinke C."/>
            <person name="Parks D.H."/>
            <person name="Zhang Y."/>
            <person name="Takai K."/>
            <person name="Sievert S.M."/>
            <person name="Simon J."/>
            <person name="Campbell B.J."/>
            <person name="Hanson T.E."/>
            <person name="Woyke T."/>
            <person name="Klotz M.G."/>
            <person name="Hugenholtz P."/>
        </authorList>
    </citation>
    <scope>NUCLEOTIDE SEQUENCE [LARGE SCALE GENOMIC DNA]</scope>
    <source>
        <strain evidence="9">UBA12443</strain>
    </source>
</reference>
<evidence type="ECO:0000256" key="6">
    <source>
        <dbReference type="ARBA" id="ARBA00023136"/>
    </source>
</evidence>
<proteinExistence type="inferred from homology"/>
<evidence type="ECO:0000259" key="8">
    <source>
        <dbReference type="Pfam" id="PF02683"/>
    </source>
</evidence>
<dbReference type="InterPro" id="IPR051790">
    <property type="entry name" value="Cytochrome_c-biogenesis_DsbD"/>
</dbReference>
<dbReference type="PANTHER" id="PTHR31272">
    <property type="entry name" value="CYTOCHROME C-TYPE BIOGENESIS PROTEIN HI_1454-RELATED"/>
    <property type="match status" value="1"/>
</dbReference>
<accession>A0A2D3WC96</accession>
<feature type="transmembrane region" description="Helical" evidence="7">
    <location>
        <begin position="136"/>
        <end position="162"/>
    </location>
</feature>
<feature type="transmembrane region" description="Helical" evidence="7">
    <location>
        <begin position="214"/>
        <end position="231"/>
    </location>
</feature>
<evidence type="ECO:0000313" key="9">
    <source>
        <dbReference type="EMBL" id="DAB38932.1"/>
    </source>
</evidence>
<comment type="similarity">
    <text evidence="2">Belongs to the DsbD family.</text>
</comment>
<evidence type="ECO:0000256" key="7">
    <source>
        <dbReference type="SAM" id="Phobius"/>
    </source>
</evidence>